<gene>
    <name evidence="2" type="ORF">BN863_2690</name>
</gene>
<organism evidence="2 3">
    <name type="scientific">Formosa agariphila (strain DSM 15362 / KCTC 12365 / LMG 23005 / KMM 3901 / M-2Alg 35-1)</name>
    <dbReference type="NCBI Taxonomy" id="1347342"/>
    <lineage>
        <taxon>Bacteria</taxon>
        <taxon>Pseudomonadati</taxon>
        <taxon>Bacteroidota</taxon>
        <taxon>Flavobacteriia</taxon>
        <taxon>Flavobacteriales</taxon>
        <taxon>Flavobacteriaceae</taxon>
        <taxon>Formosa</taxon>
    </lineage>
</organism>
<dbReference type="HOGENOM" id="CLU_071588_1_0_10"/>
<name>T2KHS8_FORAG</name>
<dbReference type="Pfam" id="PF19573">
    <property type="entry name" value="DUF6089"/>
    <property type="match status" value="1"/>
</dbReference>
<dbReference type="eggNOG" id="COG3637">
    <property type="taxonomic scope" value="Bacteria"/>
</dbReference>
<dbReference type="AlphaFoldDB" id="T2KHS8"/>
<keyword evidence="3" id="KW-1185">Reference proteome</keyword>
<dbReference type="OrthoDB" id="654178at2"/>
<sequence>MKYIVILVINLLFIQTSYSQIHEFGVFIGGSNTIDDSNGQSSILNPSRFAFGGLYKWNRSPRHSWRVSATTNYKMPDLGSENVKTIAEASVGLEFNFFEFNLHQSGFKHTPYIYTGVSVFGFNIADPKLDASETAILLPEDTKIEVGYGIPIILGYKIRINYTFNLGFEVGARYTFTDNIDESNIIVKKASGDVFEDRRYGNLNNNDWYVFTGFTLTYTFGRKPCYCIN</sequence>
<dbReference type="Proteomes" id="UP000016160">
    <property type="component" value="Chromosome"/>
</dbReference>
<dbReference type="STRING" id="1347342.BN863_2690"/>
<dbReference type="EMBL" id="HG315671">
    <property type="protein sequence ID" value="CDF77981.1"/>
    <property type="molecule type" value="Genomic_DNA"/>
</dbReference>
<reference evidence="2 3" key="1">
    <citation type="journal article" date="2013" name="Appl. Environ. Microbiol.">
        <title>The genome of the alga-associated marine flavobacterium Formosa agariphila KMM 3901T reveals a broad potential for degradation of algal polysaccharides.</title>
        <authorList>
            <person name="Mann A.J."/>
            <person name="Hahnke R.L."/>
            <person name="Huang S."/>
            <person name="Werner J."/>
            <person name="Xing P."/>
            <person name="Barbeyron T."/>
            <person name="Huettel B."/>
            <person name="Stueber K."/>
            <person name="Reinhardt R."/>
            <person name="Harder J."/>
            <person name="Gloeckner F.O."/>
            <person name="Amann R.I."/>
            <person name="Teeling H."/>
        </authorList>
    </citation>
    <scope>NUCLEOTIDE SEQUENCE [LARGE SCALE GENOMIC DNA]</scope>
    <source>
        <strain evidence="3">DSM 15362 / KCTC 12365 / LMG 23005 / KMM 3901</strain>
    </source>
</reference>
<evidence type="ECO:0000313" key="3">
    <source>
        <dbReference type="Proteomes" id="UP000016160"/>
    </source>
</evidence>
<evidence type="ECO:0000313" key="2">
    <source>
        <dbReference type="EMBL" id="CDF77981.1"/>
    </source>
</evidence>
<dbReference type="RefSeq" id="WP_038526554.1">
    <property type="nucleotide sequence ID" value="NZ_HG315671.1"/>
</dbReference>
<dbReference type="PATRIC" id="fig|1347342.6.peg.272"/>
<proteinExistence type="predicted"/>
<feature type="domain" description="DUF6089" evidence="1">
    <location>
        <begin position="4"/>
        <end position="228"/>
    </location>
</feature>
<evidence type="ECO:0000259" key="1">
    <source>
        <dbReference type="Pfam" id="PF19573"/>
    </source>
</evidence>
<protein>
    <recommendedName>
        <fullName evidence="1">DUF6089 domain-containing protein</fullName>
    </recommendedName>
</protein>
<accession>T2KHS8</accession>
<dbReference type="InterPro" id="IPR045743">
    <property type="entry name" value="DUF6089"/>
</dbReference>